<protein>
    <submittedName>
        <fullName evidence="2">(northern house mosquito) hypothetical protein</fullName>
    </submittedName>
</protein>
<dbReference type="AlphaFoldDB" id="A0A8D7ZXR8"/>
<accession>A0A8D7ZXR8</accession>
<feature type="region of interest" description="Disordered" evidence="1">
    <location>
        <begin position="1"/>
        <end position="20"/>
    </location>
</feature>
<evidence type="ECO:0000313" key="2">
    <source>
        <dbReference type="EMBL" id="CAG6446536.1"/>
    </source>
</evidence>
<reference evidence="2" key="1">
    <citation type="submission" date="2021-05" db="EMBL/GenBank/DDBJ databases">
        <authorList>
            <person name="Alioto T."/>
            <person name="Alioto T."/>
            <person name="Gomez Garrido J."/>
        </authorList>
    </citation>
    <scope>NUCLEOTIDE SEQUENCE</scope>
</reference>
<dbReference type="EMBL" id="HBUE01007071">
    <property type="protein sequence ID" value="CAG6446536.1"/>
    <property type="molecule type" value="Transcribed_RNA"/>
</dbReference>
<name>A0A8D7ZXR8_CULPI</name>
<evidence type="ECO:0000256" key="1">
    <source>
        <dbReference type="SAM" id="MobiDB-lite"/>
    </source>
</evidence>
<proteinExistence type="predicted"/>
<sequence>MTSADCAKERSKTAPAGNRARPICRPSFSESLRTSWWHRKWFRLKRRCQRPPCRRLRKSPVAFLVQNRRSLHRRYRLWRNRFRWRLLSRKWRRMNPVRRVPPLGLASERPRTSCRFRMLRSMVRRILLGRRPYSLMEAKNRWVVVGRSGANLSVRFATTTKRTSHLRGSSTGTINLQRPGRVRRSWKRLTNGCATSIPKWSS</sequence>
<organism evidence="2">
    <name type="scientific">Culex pipiens</name>
    <name type="common">House mosquito</name>
    <dbReference type="NCBI Taxonomy" id="7175"/>
    <lineage>
        <taxon>Eukaryota</taxon>
        <taxon>Metazoa</taxon>
        <taxon>Ecdysozoa</taxon>
        <taxon>Arthropoda</taxon>
        <taxon>Hexapoda</taxon>
        <taxon>Insecta</taxon>
        <taxon>Pterygota</taxon>
        <taxon>Neoptera</taxon>
        <taxon>Endopterygota</taxon>
        <taxon>Diptera</taxon>
        <taxon>Nematocera</taxon>
        <taxon>Culicoidea</taxon>
        <taxon>Culicidae</taxon>
        <taxon>Culicinae</taxon>
        <taxon>Culicini</taxon>
        <taxon>Culex</taxon>
        <taxon>Culex</taxon>
    </lineage>
</organism>
<feature type="compositionally biased region" description="Basic and acidic residues" evidence="1">
    <location>
        <begin position="1"/>
        <end position="12"/>
    </location>
</feature>